<dbReference type="InterPro" id="IPR015422">
    <property type="entry name" value="PyrdxlP-dep_Trfase_small"/>
</dbReference>
<dbReference type="PANTHER" id="PTHR43525">
    <property type="entry name" value="PROTEIN MALY"/>
    <property type="match status" value="1"/>
</dbReference>
<dbReference type="InterPro" id="IPR015424">
    <property type="entry name" value="PyrdxlP-dep_Trfase"/>
</dbReference>
<dbReference type="Gene3D" id="3.90.1150.10">
    <property type="entry name" value="Aspartate Aminotransferase, domain 1"/>
    <property type="match status" value="1"/>
</dbReference>
<evidence type="ECO:0000256" key="3">
    <source>
        <dbReference type="ARBA" id="ARBA00022898"/>
    </source>
</evidence>
<protein>
    <recommendedName>
        <fullName evidence="2">cysteine-S-conjugate beta-lyase</fullName>
        <ecNumber evidence="2">4.4.1.13</ecNumber>
    </recommendedName>
</protein>
<accession>A0ABT8VZD7</accession>
<dbReference type="Gene3D" id="3.40.640.10">
    <property type="entry name" value="Type I PLP-dependent aspartate aminotransferase-like (Major domain)"/>
    <property type="match status" value="1"/>
</dbReference>
<keyword evidence="8" id="KW-1185">Reference proteome</keyword>
<comment type="caution">
    <text evidence="7">The sequence shown here is derived from an EMBL/GenBank/DDBJ whole genome shotgun (WGS) entry which is preliminary data.</text>
</comment>
<evidence type="ECO:0000256" key="4">
    <source>
        <dbReference type="ARBA" id="ARBA00023239"/>
    </source>
</evidence>
<keyword evidence="4 7" id="KW-0456">Lyase</keyword>
<keyword evidence="3" id="KW-0663">Pyridoxal phosphate</keyword>
<organism evidence="7 8">
    <name type="scientific">Marinobacter suaedae</name>
    <dbReference type="NCBI Taxonomy" id="3057675"/>
    <lineage>
        <taxon>Bacteria</taxon>
        <taxon>Pseudomonadati</taxon>
        <taxon>Pseudomonadota</taxon>
        <taxon>Gammaproteobacteria</taxon>
        <taxon>Pseudomonadales</taxon>
        <taxon>Marinobacteraceae</taxon>
        <taxon>Marinobacter</taxon>
    </lineage>
</organism>
<dbReference type="SUPFAM" id="SSF53383">
    <property type="entry name" value="PLP-dependent transferases"/>
    <property type="match status" value="1"/>
</dbReference>
<sequence>MVSSPFDQSVNRDQTCAVKFDARKTVFGREDVIPAWVADMDFAAPEAVTRALVERARHPVYGYTLFPDSLYQAMMDWYQTRHGWRIEKEWILMVPGVVPSLNAACLAFAKEGEGVIIQPPVYPPFFNSIRQTGRTVIENPLIQEPGVDGESGQYRMNLDHLEACAAQTDARMLMLCSPHNPVGRVWSRQDLEAVLDIARRHDLVVLSDEIHCDLTFDDSPRHHVLATLARPGDKLVTAVAPSKSFNLPGLGLSALVIEDEACRRAMLAEFQRLHVLQCNPFSAVGFETGYREGAPWLDELRDYLKGNRDYVVQRVRESLPGIRCTAPEATYLMWLDCRELGLSDAQLKRFFVQQAGVGLNPGITFGEPGSGYMRLNMGCPRSVLTEVLDRIEAALRARG</sequence>
<feature type="domain" description="Aminotransferase class I/classII large" evidence="6">
    <location>
        <begin position="41"/>
        <end position="391"/>
    </location>
</feature>
<comment type="similarity">
    <text evidence="5">Belongs to the class-II pyridoxal-phosphate-dependent aminotransferase family. MalY/PatB cystathionine beta-lyase subfamily.</text>
</comment>
<comment type="cofactor">
    <cofactor evidence="1">
        <name>pyridoxal 5'-phosphate</name>
        <dbReference type="ChEBI" id="CHEBI:597326"/>
    </cofactor>
</comment>
<dbReference type="InterPro" id="IPR004839">
    <property type="entry name" value="Aminotransferase_I/II_large"/>
</dbReference>
<dbReference type="InterPro" id="IPR027619">
    <property type="entry name" value="C-S_lyase_PatB-like"/>
</dbReference>
<dbReference type="PANTHER" id="PTHR43525:SF1">
    <property type="entry name" value="PROTEIN MALY"/>
    <property type="match status" value="1"/>
</dbReference>
<evidence type="ECO:0000313" key="8">
    <source>
        <dbReference type="Proteomes" id="UP001168640"/>
    </source>
</evidence>
<evidence type="ECO:0000256" key="1">
    <source>
        <dbReference type="ARBA" id="ARBA00001933"/>
    </source>
</evidence>
<dbReference type="CDD" id="cd00609">
    <property type="entry name" value="AAT_like"/>
    <property type="match status" value="1"/>
</dbReference>
<dbReference type="InterPro" id="IPR051798">
    <property type="entry name" value="Class-II_PLP-Dep_Aminotrans"/>
</dbReference>
<evidence type="ECO:0000313" key="7">
    <source>
        <dbReference type="EMBL" id="MDO3721301.1"/>
    </source>
</evidence>
<name>A0ABT8VZD7_9GAMM</name>
<reference evidence="7" key="1">
    <citation type="submission" date="2023-07" db="EMBL/GenBank/DDBJ databases">
        <title>Marinobacter sp. chi1 genome sequencing and assembly.</title>
        <authorList>
            <person name="Park S."/>
        </authorList>
    </citation>
    <scope>NUCLEOTIDE SEQUENCE</scope>
    <source>
        <strain evidence="7">Chi1</strain>
    </source>
</reference>
<evidence type="ECO:0000259" key="6">
    <source>
        <dbReference type="Pfam" id="PF00155"/>
    </source>
</evidence>
<dbReference type="EMBL" id="JAUMIS010000001">
    <property type="protein sequence ID" value="MDO3721301.1"/>
    <property type="molecule type" value="Genomic_DNA"/>
</dbReference>
<evidence type="ECO:0000256" key="5">
    <source>
        <dbReference type="ARBA" id="ARBA00037974"/>
    </source>
</evidence>
<dbReference type="RefSeq" id="WP_302909652.1">
    <property type="nucleotide sequence ID" value="NZ_JAUMIS010000001.1"/>
</dbReference>
<dbReference type="GO" id="GO:0016829">
    <property type="term" value="F:lyase activity"/>
    <property type="evidence" value="ECO:0007669"/>
    <property type="project" value="UniProtKB-KW"/>
</dbReference>
<evidence type="ECO:0000256" key="2">
    <source>
        <dbReference type="ARBA" id="ARBA00012224"/>
    </source>
</evidence>
<dbReference type="Pfam" id="PF00155">
    <property type="entry name" value="Aminotran_1_2"/>
    <property type="match status" value="1"/>
</dbReference>
<gene>
    <name evidence="7" type="ORF">QVZ43_06165</name>
</gene>
<dbReference type="InterPro" id="IPR015421">
    <property type="entry name" value="PyrdxlP-dep_Trfase_major"/>
</dbReference>
<proteinExistence type="inferred from homology"/>
<dbReference type="Proteomes" id="UP001168640">
    <property type="component" value="Unassembled WGS sequence"/>
</dbReference>
<dbReference type="EC" id="4.4.1.13" evidence="2"/>
<dbReference type="NCBIfam" id="TIGR04350">
    <property type="entry name" value="C_S_lyase_PatB"/>
    <property type="match status" value="1"/>
</dbReference>